<dbReference type="EC" id="4.98.1.1" evidence="7 8"/>
<dbReference type="EMBL" id="CP089982">
    <property type="protein sequence ID" value="WXA97698.1"/>
    <property type="molecule type" value="Genomic_DNA"/>
</dbReference>
<dbReference type="Pfam" id="PF00762">
    <property type="entry name" value="Ferrochelatase"/>
    <property type="match status" value="1"/>
</dbReference>
<comment type="pathway">
    <text evidence="7 8">Porphyrin-containing compound metabolism; protoheme biosynthesis; protoheme from protoporphyrin-IX: step 1/1.</text>
</comment>
<gene>
    <name evidence="7 9" type="primary">hemH</name>
    <name evidence="9" type="ORF">LZC95_12745</name>
</gene>
<evidence type="ECO:0000256" key="8">
    <source>
        <dbReference type="RuleBase" id="RU000607"/>
    </source>
</evidence>
<feature type="binding site" evidence="7">
    <location>
        <position position="174"/>
    </location>
    <ligand>
        <name>Fe(2+)</name>
        <dbReference type="ChEBI" id="CHEBI:29033"/>
    </ligand>
</feature>
<dbReference type="InterPro" id="IPR019772">
    <property type="entry name" value="Ferrochelatase_AS"/>
</dbReference>
<dbReference type="Gene3D" id="3.40.50.1400">
    <property type="match status" value="2"/>
</dbReference>
<comment type="catalytic activity">
    <reaction evidence="6">
        <text>Fe-coproporphyrin III + 2 H(+) = coproporphyrin III + Fe(2+)</text>
        <dbReference type="Rhea" id="RHEA:49572"/>
        <dbReference type="ChEBI" id="CHEBI:15378"/>
        <dbReference type="ChEBI" id="CHEBI:29033"/>
        <dbReference type="ChEBI" id="CHEBI:68438"/>
        <dbReference type="ChEBI" id="CHEBI:131725"/>
        <dbReference type="EC" id="4.99.1.9"/>
    </reaction>
    <physiologicalReaction direction="right-to-left" evidence="6">
        <dbReference type="Rhea" id="RHEA:49574"/>
    </physiologicalReaction>
</comment>
<evidence type="ECO:0000256" key="1">
    <source>
        <dbReference type="ARBA" id="ARBA00007718"/>
    </source>
</evidence>
<proteinExistence type="inferred from homology"/>
<dbReference type="GO" id="GO:0004325">
    <property type="term" value="F:ferrochelatase activity"/>
    <property type="evidence" value="ECO:0007669"/>
    <property type="project" value="UniProtKB-EC"/>
</dbReference>
<evidence type="ECO:0000313" key="10">
    <source>
        <dbReference type="Proteomes" id="UP001379533"/>
    </source>
</evidence>
<dbReference type="HAMAP" id="MF_00323">
    <property type="entry name" value="Ferrochelatase"/>
    <property type="match status" value="1"/>
</dbReference>
<evidence type="ECO:0000313" key="9">
    <source>
        <dbReference type="EMBL" id="WXA97698.1"/>
    </source>
</evidence>
<dbReference type="PROSITE" id="PS00534">
    <property type="entry name" value="FERROCHELATASE"/>
    <property type="match status" value="1"/>
</dbReference>
<keyword evidence="3 7" id="KW-0350">Heme biosynthesis</keyword>
<dbReference type="SUPFAM" id="SSF53800">
    <property type="entry name" value="Chelatase"/>
    <property type="match status" value="1"/>
</dbReference>
<accession>A0ABZ2KG91</accession>
<keyword evidence="5 7" id="KW-0627">Porphyrin biosynthesis</keyword>
<keyword evidence="4 7" id="KW-0456">Lyase</keyword>
<sequence>MSAPAKTAVVLFSHGTVENLDDLHGFVTNIRRGRPPPKEVVDELRHRYQAIGGRSPLGDITRELARLVEARLGLPTRMAMRMWHPYPEEVLAQLAGEGIERVIVVPLAQHSTPAYAEAMDRAAAKVGKPLEVRCAKNWGASPDLTAAFAESIGEAWNALAEDVRAKATVVMTAHSVPMSVIQSGDPYEREVRKSAEAIGRALGVPYEVAFQSQGMGGGEWLGPDLPSTLDALASRGQKHALFAAIGFLSDHVEVLYDLDIEAAALGRARGLTTSRAASLNVAPRFVDAIVGVAKELLP</sequence>
<dbReference type="Proteomes" id="UP001379533">
    <property type="component" value="Chromosome"/>
</dbReference>
<protein>
    <recommendedName>
        <fullName evidence="7 8">Ferrochelatase</fullName>
        <ecNumber evidence="7 8">4.98.1.1</ecNumber>
    </recommendedName>
    <alternativeName>
        <fullName evidence="7">Heme synthase</fullName>
    </alternativeName>
    <alternativeName>
        <fullName evidence="7">Protoheme ferro-lyase</fullName>
    </alternativeName>
</protein>
<keyword evidence="10" id="KW-1185">Reference proteome</keyword>
<organism evidence="9 10">
    <name type="scientific">Pendulispora brunnea</name>
    <dbReference type="NCBI Taxonomy" id="2905690"/>
    <lineage>
        <taxon>Bacteria</taxon>
        <taxon>Pseudomonadati</taxon>
        <taxon>Myxococcota</taxon>
        <taxon>Myxococcia</taxon>
        <taxon>Myxococcales</taxon>
        <taxon>Sorangiineae</taxon>
        <taxon>Pendulisporaceae</taxon>
        <taxon>Pendulispora</taxon>
    </lineage>
</organism>
<dbReference type="PANTHER" id="PTHR11108">
    <property type="entry name" value="FERROCHELATASE"/>
    <property type="match status" value="1"/>
</dbReference>
<dbReference type="NCBIfam" id="TIGR00109">
    <property type="entry name" value="hemH"/>
    <property type="match status" value="1"/>
</dbReference>
<evidence type="ECO:0000256" key="6">
    <source>
        <dbReference type="ARBA" id="ARBA00024536"/>
    </source>
</evidence>
<evidence type="ECO:0000256" key="4">
    <source>
        <dbReference type="ARBA" id="ARBA00023239"/>
    </source>
</evidence>
<name>A0ABZ2KG91_9BACT</name>
<evidence type="ECO:0000256" key="7">
    <source>
        <dbReference type="HAMAP-Rule" id="MF_00323"/>
    </source>
</evidence>
<evidence type="ECO:0000256" key="5">
    <source>
        <dbReference type="ARBA" id="ARBA00023244"/>
    </source>
</evidence>
<dbReference type="CDD" id="cd03411">
    <property type="entry name" value="Ferrochelatase_N"/>
    <property type="match status" value="1"/>
</dbReference>
<dbReference type="InterPro" id="IPR033659">
    <property type="entry name" value="Ferrochelatase_N"/>
</dbReference>
<dbReference type="InterPro" id="IPR001015">
    <property type="entry name" value="Ferrochelatase"/>
</dbReference>
<dbReference type="InterPro" id="IPR033644">
    <property type="entry name" value="Ferrochelatase_C"/>
</dbReference>
<reference evidence="9 10" key="1">
    <citation type="submission" date="2021-12" db="EMBL/GenBank/DDBJ databases">
        <title>Discovery of the Pendulisporaceae a myxobacterial family with distinct sporulation behavior and unique specialized metabolism.</title>
        <authorList>
            <person name="Garcia R."/>
            <person name="Popoff A."/>
            <person name="Bader C.D."/>
            <person name="Loehr J."/>
            <person name="Walesch S."/>
            <person name="Walt C."/>
            <person name="Boldt J."/>
            <person name="Bunk B."/>
            <person name="Haeckl F.J.F.P.J."/>
            <person name="Gunesch A.P."/>
            <person name="Birkelbach J."/>
            <person name="Nuebel U."/>
            <person name="Pietschmann T."/>
            <person name="Bach T."/>
            <person name="Mueller R."/>
        </authorList>
    </citation>
    <scope>NUCLEOTIDE SEQUENCE [LARGE SCALE GENOMIC DNA]</scope>
    <source>
        <strain evidence="9 10">MSr12523</strain>
    </source>
</reference>
<evidence type="ECO:0000256" key="2">
    <source>
        <dbReference type="ARBA" id="ARBA00023004"/>
    </source>
</evidence>
<comment type="catalytic activity">
    <reaction evidence="7 8">
        <text>heme b + 2 H(+) = protoporphyrin IX + Fe(2+)</text>
        <dbReference type="Rhea" id="RHEA:22584"/>
        <dbReference type="ChEBI" id="CHEBI:15378"/>
        <dbReference type="ChEBI" id="CHEBI:29033"/>
        <dbReference type="ChEBI" id="CHEBI:57306"/>
        <dbReference type="ChEBI" id="CHEBI:60344"/>
        <dbReference type="EC" id="4.98.1.1"/>
    </reaction>
</comment>
<dbReference type="CDD" id="cd00419">
    <property type="entry name" value="Ferrochelatase_C"/>
    <property type="match status" value="1"/>
</dbReference>
<comment type="similarity">
    <text evidence="1 7 8">Belongs to the ferrochelatase family.</text>
</comment>
<feature type="binding site" evidence="7">
    <location>
        <position position="253"/>
    </location>
    <ligand>
        <name>Fe(2+)</name>
        <dbReference type="ChEBI" id="CHEBI:29033"/>
    </ligand>
</feature>
<comment type="subcellular location">
    <subcellularLocation>
        <location evidence="7 8">Cytoplasm</location>
    </subcellularLocation>
</comment>
<dbReference type="PANTHER" id="PTHR11108:SF1">
    <property type="entry name" value="FERROCHELATASE, MITOCHONDRIAL"/>
    <property type="match status" value="1"/>
</dbReference>
<keyword evidence="7 8" id="KW-0963">Cytoplasm</keyword>
<dbReference type="RefSeq" id="WP_394848316.1">
    <property type="nucleotide sequence ID" value="NZ_CP089982.1"/>
</dbReference>
<evidence type="ECO:0000256" key="3">
    <source>
        <dbReference type="ARBA" id="ARBA00023133"/>
    </source>
</evidence>
<keyword evidence="2 7" id="KW-0408">Iron</keyword>
<comment type="function">
    <text evidence="7 8">Catalyzes the ferrous insertion into protoporphyrin IX.</text>
</comment>
<keyword evidence="7" id="KW-0479">Metal-binding</keyword>